<dbReference type="Proteomes" id="UP001060085">
    <property type="component" value="Linkage Group LG06"/>
</dbReference>
<sequence>MASQHVPPCIVQPPPSLPPPPPPPSTTAKKVCITSHPVHKTLATAANLANLLPTSTVLAFRTLIASFSNKGNCQPSNVFLTSSLIVICAVFCFFSSFTDSFKDSDGKLYYGGENLNVLMMNLPVGAGVLSTFLFVLFPTTRRGIGYADLPR</sequence>
<keyword evidence="2" id="KW-1185">Reference proteome</keyword>
<evidence type="ECO:0000313" key="1">
    <source>
        <dbReference type="EMBL" id="KAI5658994.1"/>
    </source>
</evidence>
<gene>
    <name evidence="1" type="ORF">M9H77_27787</name>
</gene>
<dbReference type="EMBL" id="CM044706">
    <property type="protein sequence ID" value="KAI5658994.1"/>
    <property type="molecule type" value="Genomic_DNA"/>
</dbReference>
<name>A0ACC0AFN2_CATRO</name>
<organism evidence="1 2">
    <name type="scientific">Catharanthus roseus</name>
    <name type="common">Madagascar periwinkle</name>
    <name type="synonym">Vinca rosea</name>
    <dbReference type="NCBI Taxonomy" id="4058"/>
    <lineage>
        <taxon>Eukaryota</taxon>
        <taxon>Viridiplantae</taxon>
        <taxon>Streptophyta</taxon>
        <taxon>Embryophyta</taxon>
        <taxon>Tracheophyta</taxon>
        <taxon>Spermatophyta</taxon>
        <taxon>Magnoliopsida</taxon>
        <taxon>eudicotyledons</taxon>
        <taxon>Gunneridae</taxon>
        <taxon>Pentapetalae</taxon>
        <taxon>asterids</taxon>
        <taxon>lamiids</taxon>
        <taxon>Gentianales</taxon>
        <taxon>Apocynaceae</taxon>
        <taxon>Rauvolfioideae</taxon>
        <taxon>Vinceae</taxon>
        <taxon>Catharanthinae</taxon>
        <taxon>Catharanthus</taxon>
    </lineage>
</organism>
<comment type="caution">
    <text evidence="1">The sequence shown here is derived from an EMBL/GenBank/DDBJ whole genome shotgun (WGS) entry which is preliminary data.</text>
</comment>
<protein>
    <submittedName>
        <fullName evidence="1">Uncharacterized protein</fullName>
    </submittedName>
</protein>
<proteinExistence type="predicted"/>
<evidence type="ECO:0000313" key="2">
    <source>
        <dbReference type="Proteomes" id="UP001060085"/>
    </source>
</evidence>
<accession>A0ACC0AFN2</accession>
<reference evidence="2" key="1">
    <citation type="journal article" date="2023" name="Nat. Plants">
        <title>Single-cell RNA sequencing provides a high-resolution roadmap for understanding the multicellular compartmentation of specialized metabolism.</title>
        <authorList>
            <person name="Sun S."/>
            <person name="Shen X."/>
            <person name="Li Y."/>
            <person name="Li Y."/>
            <person name="Wang S."/>
            <person name="Li R."/>
            <person name="Zhang H."/>
            <person name="Shen G."/>
            <person name="Guo B."/>
            <person name="Wei J."/>
            <person name="Xu J."/>
            <person name="St-Pierre B."/>
            <person name="Chen S."/>
            <person name="Sun C."/>
        </authorList>
    </citation>
    <scope>NUCLEOTIDE SEQUENCE [LARGE SCALE GENOMIC DNA]</scope>
</reference>